<feature type="compositionally biased region" description="Pro residues" evidence="1">
    <location>
        <begin position="50"/>
        <end position="59"/>
    </location>
</feature>
<proteinExistence type="predicted"/>
<gene>
    <name evidence="2" type="ORF">G4V63_23515</name>
</gene>
<sequence>MATETADEASDEVVRAPKRDRRTERTVDLKEPEIAAIEAAEMTPEEDPSHVPPEVPTNT</sequence>
<evidence type="ECO:0000313" key="2">
    <source>
        <dbReference type="EMBL" id="NGX98062.1"/>
    </source>
</evidence>
<keyword evidence="3" id="KW-1185">Reference proteome</keyword>
<dbReference type="AlphaFoldDB" id="A0A7C9RJ04"/>
<feature type="region of interest" description="Disordered" evidence="1">
    <location>
        <begin position="1"/>
        <end position="59"/>
    </location>
</feature>
<organism evidence="2 3">
    <name type="scientific">Candidatus Afipia apatlaquensis</name>
    <dbReference type="NCBI Taxonomy" id="2712852"/>
    <lineage>
        <taxon>Bacteria</taxon>
        <taxon>Pseudomonadati</taxon>
        <taxon>Pseudomonadota</taxon>
        <taxon>Alphaproteobacteria</taxon>
        <taxon>Hyphomicrobiales</taxon>
        <taxon>Nitrobacteraceae</taxon>
        <taxon>Afipia</taxon>
    </lineage>
</organism>
<dbReference type="EMBL" id="JAAMRR010001192">
    <property type="protein sequence ID" value="NGX98062.1"/>
    <property type="molecule type" value="Genomic_DNA"/>
</dbReference>
<name>A0A7C9RJ04_9BRAD</name>
<comment type="caution">
    <text evidence="2">The sequence shown here is derived from an EMBL/GenBank/DDBJ whole genome shotgun (WGS) entry which is preliminary data.</text>
</comment>
<reference evidence="2" key="1">
    <citation type="submission" date="2020-02" db="EMBL/GenBank/DDBJ databases">
        <title>Draft genome sequence of Candidatus Afipia apatlaquensis IBT-C3, a potential strain for decolorization of textile dyes.</title>
        <authorList>
            <person name="Sanchez-Reyes A."/>
            <person name="Breton-Deval L."/>
            <person name="Mangelson H."/>
            <person name="Sanchez-Flores A."/>
        </authorList>
    </citation>
    <scope>NUCLEOTIDE SEQUENCE [LARGE SCALE GENOMIC DNA]</scope>
    <source>
        <strain evidence="2">IBT-C3</strain>
    </source>
</reference>
<protein>
    <submittedName>
        <fullName evidence="2">Uncharacterized protein</fullName>
    </submittedName>
</protein>
<feature type="compositionally biased region" description="Acidic residues" evidence="1">
    <location>
        <begin position="1"/>
        <end position="11"/>
    </location>
</feature>
<feature type="compositionally biased region" description="Basic and acidic residues" evidence="1">
    <location>
        <begin position="12"/>
        <end position="33"/>
    </location>
</feature>
<evidence type="ECO:0000313" key="3">
    <source>
        <dbReference type="Proteomes" id="UP000480266"/>
    </source>
</evidence>
<accession>A0A7C9RJ04</accession>
<evidence type="ECO:0000256" key="1">
    <source>
        <dbReference type="SAM" id="MobiDB-lite"/>
    </source>
</evidence>
<dbReference type="Proteomes" id="UP000480266">
    <property type="component" value="Unassembled WGS sequence"/>
</dbReference>